<dbReference type="GO" id="GO:1990275">
    <property type="term" value="F:preribosome binding"/>
    <property type="evidence" value="ECO:0007669"/>
    <property type="project" value="TreeGrafter"/>
</dbReference>
<dbReference type="InterPro" id="IPR050168">
    <property type="entry name" value="AAA_ATPase_domain"/>
</dbReference>
<proteinExistence type="predicted"/>
<dbReference type="PANTHER" id="PTHR23077:SF132">
    <property type="entry name" value="ATP-DEPENDENT ZN PROTEASE"/>
    <property type="match status" value="1"/>
</dbReference>
<dbReference type="InterPro" id="IPR003593">
    <property type="entry name" value="AAA+_ATPase"/>
</dbReference>
<dbReference type="GO" id="GO:0003723">
    <property type="term" value="F:RNA binding"/>
    <property type="evidence" value="ECO:0007669"/>
    <property type="project" value="TreeGrafter"/>
</dbReference>
<dbReference type="GO" id="GO:0005524">
    <property type="term" value="F:ATP binding"/>
    <property type="evidence" value="ECO:0007669"/>
    <property type="project" value="InterPro"/>
</dbReference>
<dbReference type="Pfam" id="PF00004">
    <property type="entry name" value="AAA"/>
    <property type="match status" value="1"/>
</dbReference>
<dbReference type="OrthoDB" id="2115716at2759"/>
<dbReference type="SUPFAM" id="SSF52540">
    <property type="entry name" value="P-loop containing nucleoside triphosphate hydrolases"/>
    <property type="match status" value="1"/>
</dbReference>
<dbReference type="AlphaFoldDB" id="A0A8K0WXM6"/>
<feature type="compositionally biased region" description="Basic and acidic residues" evidence="1">
    <location>
        <begin position="83"/>
        <end position="93"/>
    </location>
</feature>
<dbReference type="PANTHER" id="PTHR23077">
    <property type="entry name" value="AAA-FAMILY ATPASE"/>
    <property type="match status" value="1"/>
</dbReference>
<dbReference type="InterPro" id="IPR003959">
    <property type="entry name" value="ATPase_AAA_core"/>
</dbReference>
<keyword evidence="4" id="KW-1185">Reference proteome</keyword>
<dbReference type="Proteomes" id="UP000813385">
    <property type="component" value="Unassembled WGS sequence"/>
</dbReference>
<feature type="domain" description="AAA+ ATPase" evidence="2">
    <location>
        <begin position="307"/>
        <end position="434"/>
    </location>
</feature>
<name>A0A8K0WXM6_9PEZI</name>
<dbReference type="GO" id="GO:0042254">
    <property type="term" value="P:ribosome biogenesis"/>
    <property type="evidence" value="ECO:0007669"/>
    <property type="project" value="TreeGrafter"/>
</dbReference>
<accession>A0A8K0WXM6</accession>
<evidence type="ECO:0000313" key="4">
    <source>
        <dbReference type="Proteomes" id="UP000813385"/>
    </source>
</evidence>
<dbReference type="InterPro" id="IPR027417">
    <property type="entry name" value="P-loop_NTPase"/>
</dbReference>
<evidence type="ECO:0000256" key="1">
    <source>
        <dbReference type="SAM" id="MobiDB-lite"/>
    </source>
</evidence>
<keyword evidence="3" id="KW-0378">Hydrolase</keyword>
<gene>
    <name evidence="3" type="ORF">B0T11DRAFT_140625</name>
</gene>
<evidence type="ECO:0000259" key="2">
    <source>
        <dbReference type="SMART" id="SM00382"/>
    </source>
</evidence>
<protein>
    <submittedName>
        <fullName evidence="3">P-loop containing nucleoside triphosphate hydrolase protein</fullName>
    </submittedName>
</protein>
<dbReference type="SMART" id="SM00382">
    <property type="entry name" value="AAA"/>
    <property type="match status" value="1"/>
</dbReference>
<feature type="region of interest" description="Disordered" evidence="1">
    <location>
        <begin position="58"/>
        <end position="96"/>
    </location>
</feature>
<organism evidence="3 4">
    <name type="scientific">Plectosphaerella cucumerina</name>
    <dbReference type="NCBI Taxonomy" id="40658"/>
    <lineage>
        <taxon>Eukaryota</taxon>
        <taxon>Fungi</taxon>
        <taxon>Dikarya</taxon>
        <taxon>Ascomycota</taxon>
        <taxon>Pezizomycotina</taxon>
        <taxon>Sordariomycetes</taxon>
        <taxon>Hypocreomycetidae</taxon>
        <taxon>Glomerellales</taxon>
        <taxon>Plectosphaerellaceae</taxon>
        <taxon>Plectosphaerella</taxon>
    </lineage>
</organism>
<dbReference type="GO" id="GO:0005634">
    <property type="term" value="C:nucleus"/>
    <property type="evidence" value="ECO:0007669"/>
    <property type="project" value="TreeGrafter"/>
</dbReference>
<comment type="caution">
    <text evidence="3">The sequence shown here is derived from an EMBL/GenBank/DDBJ whole genome shotgun (WGS) entry which is preliminary data.</text>
</comment>
<dbReference type="EMBL" id="JAGPXD010000007">
    <property type="protein sequence ID" value="KAH7347250.1"/>
    <property type="molecule type" value="Genomic_DNA"/>
</dbReference>
<reference evidence="3" key="1">
    <citation type="journal article" date="2021" name="Nat. Commun.">
        <title>Genetic determinants of endophytism in the Arabidopsis root mycobiome.</title>
        <authorList>
            <person name="Mesny F."/>
            <person name="Miyauchi S."/>
            <person name="Thiergart T."/>
            <person name="Pickel B."/>
            <person name="Atanasova L."/>
            <person name="Karlsson M."/>
            <person name="Huettel B."/>
            <person name="Barry K.W."/>
            <person name="Haridas S."/>
            <person name="Chen C."/>
            <person name="Bauer D."/>
            <person name="Andreopoulos W."/>
            <person name="Pangilinan J."/>
            <person name="LaButti K."/>
            <person name="Riley R."/>
            <person name="Lipzen A."/>
            <person name="Clum A."/>
            <person name="Drula E."/>
            <person name="Henrissat B."/>
            <person name="Kohler A."/>
            <person name="Grigoriev I.V."/>
            <person name="Martin F.M."/>
            <person name="Hacquard S."/>
        </authorList>
    </citation>
    <scope>NUCLEOTIDE SEQUENCE</scope>
    <source>
        <strain evidence="3">MPI-CAGE-AT-0016</strain>
    </source>
</reference>
<feature type="region of interest" description="Disordered" evidence="1">
    <location>
        <begin position="1"/>
        <end position="22"/>
    </location>
</feature>
<dbReference type="GO" id="GO:0016887">
    <property type="term" value="F:ATP hydrolysis activity"/>
    <property type="evidence" value="ECO:0007669"/>
    <property type="project" value="InterPro"/>
</dbReference>
<feature type="compositionally biased region" description="Low complexity" evidence="1">
    <location>
        <begin position="66"/>
        <end position="82"/>
    </location>
</feature>
<dbReference type="Gene3D" id="3.40.50.300">
    <property type="entry name" value="P-loop containing nucleotide triphosphate hydrolases"/>
    <property type="match status" value="1"/>
</dbReference>
<sequence>MDSGKMNILPSRPGASPYGQQHGQQYGQHFGAGHPATMAAPPQSMLCGAMKYGHPSTYGRLPPMESTATASSGKQASASQRASAERSGHRADRTTSAYFEHSQGLRTNTDLVLTQTLKKQYPELKLVVVAGNQFEEGIDLLSFAAAGNASFTRIEDDSALPSSLQWTFYQPPLRRMDGDKGLTGVEILYGKFLYKWNDEEFLLYIADGRDGQEAYPRVKNSYVLGTNETKINDLLLAAGVWAGELHNEFWIFDGGFWRKSSELWESAQGASWDDVILDEDMKKSLIDDHNSFFDAKDTYKNLGVPWKRGIIYHGPPGNGKTISVKATMHMLLDRNPSIPTLYVRSLESWMGPQASIAFVFAKAREFAPCYLVMEDIDTLITPFVRSYFLNEVDGLKQNDGIFIIATTNHLEDLDPGIAKRPSRFDRKYYFPDPNVDQREAYCHFWQKKLKSNKDVEFPDQLCRAIAEITDGFSFAYIQEAFVATLLAIARRTKGKRTSGGSGDAWVLVSDDEGPGSGRIDGGDDDLDKYDLWVEMKRQVKILREGIEDEKDN</sequence>
<dbReference type="CDD" id="cd19481">
    <property type="entry name" value="RecA-like_protease"/>
    <property type="match status" value="1"/>
</dbReference>
<evidence type="ECO:0000313" key="3">
    <source>
        <dbReference type="EMBL" id="KAH7347250.1"/>
    </source>
</evidence>